<evidence type="ECO:0000313" key="2">
    <source>
        <dbReference type="EMBL" id="VDN52549.1"/>
    </source>
</evidence>
<name>A0A0N4ULD5_DRAME</name>
<dbReference type="GO" id="GO:0005829">
    <property type="term" value="C:cytosol"/>
    <property type="evidence" value="ECO:0007669"/>
    <property type="project" value="TreeGrafter"/>
</dbReference>
<evidence type="ECO:0000313" key="5">
    <source>
        <dbReference type="WBParaSite" id="DME_0000860701-mRNA-1"/>
    </source>
</evidence>
<dbReference type="InterPro" id="IPR045786">
    <property type="entry name" value="RhoGAP_pG1_pG2"/>
</dbReference>
<organism evidence="3 5">
    <name type="scientific">Dracunculus medinensis</name>
    <name type="common">Guinea worm</name>
    <dbReference type="NCBI Taxonomy" id="318479"/>
    <lineage>
        <taxon>Eukaryota</taxon>
        <taxon>Metazoa</taxon>
        <taxon>Ecdysozoa</taxon>
        <taxon>Nematoda</taxon>
        <taxon>Chromadorea</taxon>
        <taxon>Rhabditida</taxon>
        <taxon>Spirurina</taxon>
        <taxon>Dracunculoidea</taxon>
        <taxon>Dracunculidae</taxon>
        <taxon>Dracunculus</taxon>
    </lineage>
</organism>
<dbReference type="Proteomes" id="UP000038040">
    <property type="component" value="Unplaced"/>
</dbReference>
<reference evidence="2 4" key="2">
    <citation type="submission" date="2018-11" db="EMBL/GenBank/DDBJ databases">
        <authorList>
            <consortium name="Pathogen Informatics"/>
        </authorList>
    </citation>
    <scope>NUCLEOTIDE SEQUENCE [LARGE SCALE GENOMIC DNA]</scope>
</reference>
<dbReference type="InterPro" id="IPR027417">
    <property type="entry name" value="P-loop_NTPase"/>
</dbReference>
<dbReference type="PANTHER" id="PTHR46005">
    <property type="entry name" value="RHO GTPASE-ACTIVATING PROTEIN 190"/>
    <property type="match status" value="1"/>
</dbReference>
<protein>
    <submittedName>
        <fullName evidence="5">PG2 pseudoGTPase domain-containing protein</fullName>
    </submittedName>
</protein>
<dbReference type="Pfam" id="PF23083">
    <property type="entry name" value="FF_RHG35_4th"/>
    <property type="match status" value="1"/>
</dbReference>
<dbReference type="PROSITE" id="PS51257">
    <property type="entry name" value="PROKAR_LIPOPROTEIN"/>
    <property type="match status" value="1"/>
</dbReference>
<dbReference type="InterPro" id="IPR057284">
    <property type="entry name" value="FF_RHG35_4th"/>
</dbReference>
<dbReference type="Gene3D" id="3.40.50.300">
    <property type="entry name" value="P-loop containing nucleotide triphosphate hydrolases"/>
    <property type="match status" value="1"/>
</dbReference>
<evidence type="ECO:0000313" key="3">
    <source>
        <dbReference type="Proteomes" id="UP000038040"/>
    </source>
</evidence>
<dbReference type="GO" id="GO:0007266">
    <property type="term" value="P:Rho protein signal transduction"/>
    <property type="evidence" value="ECO:0007669"/>
    <property type="project" value="TreeGrafter"/>
</dbReference>
<gene>
    <name evidence="2" type="ORF">DME_LOCUS2522</name>
</gene>
<dbReference type="STRING" id="318479.A0A0N4ULD5"/>
<dbReference type="OrthoDB" id="9994905at2759"/>
<keyword evidence="4" id="KW-1185">Reference proteome</keyword>
<feature type="domain" description="PG2 pseudoGTPase" evidence="1">
    <location>
        <begin position="779"/>
        <end position="949"/>
    </location>
</feature>
<reference evidence="5" key="1">
    <citation type="submission" date="2017-02" db="UniProtKB">
        <authorList>
            <consortium name="WormBaseParasite"/>
        </authorList>
    </citation>
    <scope>IDENTIFICATION</scope>
</reference>
<proteinExistence type="predicted"/>
<evidence type="ECO:0000313" key="4">
    <source>
        <dbReference type="Proteomes" id="UP000274756"/>
    </source>
</evidence>
<accession>A0A0N4ULD5</accession>
<dbReference type="Pfam" id="PF19518">
    <property type="entry name" value="RhoGAP_pG1_pG2"/>
    <property type="match status" value="1"/>
</dbReference>
<dbReference type="WBParaSite" id="DME_0000860701-mRNA-1">
    <property type="protein sequence ID" value="DME_0000860701-mRNA-1"/>
    <property type="gene ID" value="DME_0000860701"/>
</dbReference>
<dbReference type="GO" id="GO:0008361">
    <property type="term" value="P:regulation of cell size"/>
    <property type="evidence" value="ECO:0007669"/>
    <property type="project" value="TreeGrafter"/>
</dbReference>
<dbReference type="EMBL" id="UYYG01000065">
    <property type="protein sequence ID" value="VDN52549.1"/>
    <property type="molecule type" value="Genomic_DNA"/>
</dbReference>
<sequence length="963" mass="109335">MSEKNLKNSATELISICVIGLSGCEQLKGSIGVGKSLICNRFVRGDYDRFRTEHSSILSQADFRGSPVINSDHWIYWGVGYLNNNDGSSVQIKLIEQTEFVDDETFEPFEGSSNDYPKRATKIKLDSPDKLMYICREQLGLETEYEHVVLPEGRAQIDGFIFVYDISITEGRTFDQQSNIAAEILYNALKTKKPIVIAASKADIGTETGKKALQRLLSRKEFKSSSINVVEVSSIANVNITALFALVAAFVTKNKIKPKVLSFSDALKIGRRIEEEISDQYVALLRELMPVERWPQVRPSWTRLINRIGLARHPTYQNFVYHFGRSEAMKFYQKHVNEAREYWMQRRLKVQVPRLHHVFHDLIGIEQVRSLSWAEAKDIISNHPLFDDYFQPLGTLSADLDPSSPQVELDPNDSRIPAEILLATEAEPTFFHFQEAVDLEYQRELMEEAYEQMLSQCPQVTPGKPLQEVEIFLRDNPVYNAVPIQQAVRIYDKYQDILVKKAEKDFAELLLERLQIFLDIILRRIKSSQAVRPLIGIDEDEINGLRAILNDDFRYRQLNRLFEMRDKMISNYISFVSYPLVQNCPAANQCIGALLSDIFSNHLQRLQLVDSSQILNINLTVVGAERLSNDFISAVSRMVQNDVLEYEGRLAHIICKTELQLDGVNHAPIQTYVYLIDSIDALEDIKGRSLNAAQFQCPPLVVLVIDPTHLDIIPFLRQQASLVANSIAGTFVAPMSDLTTKPRQSSDNELNTFFTRDQISRVLEAAFLSQTDERRADLRIQLSLMCGDQFPAHFLLNSLFFNAAFCTTSSSDDTITIEVPIQSFKRKVRIDLRVTAYHSWLVSGISIPIHGHILAYSARRRASFSHAKAAAKRLISTSFATGDTILLAAVADVTDFFSDTEANALLTEGSELAEELKSSFISLSPEIPDRIHSITFLEFFERILTIHSSKNFPFFSTYYRQGV</sequence>
<dbReference type="InterPro" id="IPR051978">
    <property type="entry name" value="Rho-GAP_domain"/>
</dbReference>
<dbReference type="SUPFAM" id="SSF52540">
    <property type="entry name" value="P-loop containing nucleoside triphosphate hydrolases"/>
    <property type="match status" value="1"/>
</dbReference>
<dbReference type="GO" id="GO:0005096">
    <property type="term" value="F:GTPase activator activity"/>
    <property type="evidence" value="ECO:0007669"/>
    <property type="project" value="TreeGrafter"/>
</dbReference>
<dbReference type="Proteomes" id="UP000274756">
    <property type="component" value="Unassembled WGS sequence"/>
</dbReference>
<dbReference type="InterPro" id="IPR036517">
    <property type="entry name" value="FF_domain_sf"/>
</dbReference>
<dbReference type="GO" id="GO:0050770">
    <property type="term" value="P:regulation of axonogenesis"/>
    <property type="evidence" value="ECO:0007669"/>
    <property type="project" value="TreeGrafter"/>
</dbReference>
<dbReference type="PANTHER" id="PTHR46005:SF4">
    <property type="entry name" value="RHO GTPASE-ACTIVATING PROTEIN 190"/>
    <property type="match status" value="1"/>
</dbReference>
<evidence type="ECO:0000259" key="1">
    <source>
        <dbReference type="PROSITE" id="PS51853"/>
    </source>
</evidence>
<dbReference type="CDD" id="cd00882">
    <property type="entry name" value="Ras_like_GTPase"/>
    <property type="match status" value="1"/>
</dbReference>
<dbReference type="Gene3D" id="1.10.10.440">
    <property type="entry name" value="FF domain"/>
    <property type="match status" value="2"/>
</dbReference>
<dbReference type="PROSITE" id="PS51853">
    <property type="entry name" value="PG2"/>
    <property type="match status" value="1"/>
</dbReference>
<dbReference type="AlphaFoldDB" id="A0A0N4ULD5"/>
<dbReference type="InterPro" id="IPR039006">
    <property type="entry name" value="RhoGAP_pG2"/>
</dbReference>